<dbReference type="PIRSF" id="PIRSF037307">
    <property type="entry name" value="Lhr-like_helic_prd"/>
    <property type="match status" value="1"/>
</dbReference>
<dbReference type="CDD" id="cd18796">
    <property type="entry name" value="SF2_C_LHR"/>
    <property type="match status" value="1"/>
</dbReference>
<evidence type="ECO:0000256" key="2">
    <source>
        <dbReference type="ARBA" id="ARBA00022763"/>
    </source>
</evidence>
<dbReference type="InterPro" id="IPR013701">
    <property type="entry name" value="Lhr-like_DEAD/DEAH_assoc"/>
</dbReference>
<sequence length="816" mass="92720">MTYDRLKLGKDWFDKMGWKPFAFQLQAWEAYLDGQSGLVNAPTGSGKTYSLLVPMGLEFVRDHAQLKLDSDTGLQAIWITPIRALAKEIELSATRLVEGMGLPWKVGVRSGDTKLSERMKQKTKPPQLLITTPESLHLLLAQKNYPDFFKGLKVVVADEWHELMGSKRGVQVELALSRLKAVVPSLKVWGISATIGNMEQAMEALLGNYFKPGKYTVVRADLRKSVEVESVMPDSVERMPWSGHLGIHLLEKVIGIVKKSNTTLIFTNTRSFAEIWYQRMLEQAPELSGLIAMHHGSISQELRSWVEDQLHEGRLKAVVCTSSLDLGVDFRPVETVIQVGSPKGVARFLQRAGRSGHQPGAVSKIHFVPTHSLELIEAAGLREAIRRNVVEDRLPYIRSFDVLMQYLITLAVSDGFKPDQILKEIRGTFSFSSVSDDEWSWLLNFITTGGDSLQAYDEYRKVVIHNGLYKVENRVIAMRHRLSIGTIVGDSSLHIRYVTGKYLGTIEEYFIARLNPGDVFWFAGRNLELVRIKDMEVQVRKTNRKSGAVPSWQGGRMPLSSQMSEMIRLKINEVVEGRGQDSELLFLEPLFKLQQKRSFLPGAGDFLIEYFKSTEGYHVLMYPFEGRFVHEGMAALVAYRIAQIQPISFSIAMNDYGFELLSDQPIPIEEAVETNMLGTDNLLKDIQASINSIEMARRKFRDIAAISGLVFKGYPGKPIKDRHLQSSSQLFFNVFNDYEAHNLLLRQAYEEVMDFQLEEIRLRRALERISKQKIVITTPDKPTPFAFPIMVDRLREKLTSEKLEDRIRKMVLQYSP</sequence>
<evidence type="ECO:0000256" key="3">
    <source>
        <dbReference type="ARBA" id="ARBA00022801"/>
    </source>
</evidence>
<proteinExistence type="inferred from homology"/>
<keyword evidence="1" id="KW-0547">Nucleotide-binding</keyword>
<keyword evidence="8" id="KW-0413">Isomerase</keyword>
<keyword evidence="2" id="KW-0227">DNA damage</keyword>
<dbReference type="InterPro" id="IPR052511">
    <property type="entry name" value="ATP-dep_Helicase"/>
</dbReference>
<keyword evidence="13" id="KW-1185">Reference proteome</keyword>
<dbReference type="Proteomes" id="UP001319200">
    <property type="component" value="Unassembled WGS sequence"/>
</dbReference>
<evidence type="ECO:0000256" key="9">
    <source>
        <dbReference type="ARBA" id="ARBA00093467"/>
    </source>
</evidence>
<keyword evidence="12" id="KW-0436">Ligase</keyword>
<dbReference type="SUPFAM" id="SSF52540">
    <property type="entry name" value="P-loop containing nucleoside triphosphate hydrolases"/>
    <property type="match status" value="1"/>
</dbReference>
<dbReference type="NCBIfam" id="TIGR04121">
    <property type="entry name" value="DEXH_lig_assoc"/>
    <property type="match status" value="1"/>
</dbReference>
<dbReference type="Gene3D" id="3.40.50.300">
    <property type="entry name" value="P-loop containing nucleotide triphosphate hydrolases"/>
    <property type="match status" value="2"/>
</dbReference>
<dbReference type="InterPro" id="IPR026362">
    <property type="entry name" value="DEXH_lig_assoc"/>
</dbReference>
<evidence type="ECO:0000259" key="11">
    <source>
        <dbReference type="PROSITE" id="PS51194"/>
    </source>
</evidence>
<evidence type="ECO:0000256" key="8">
    <source>
        <dbReference type="ARBA" id="ARBA00023235"/>
    </source>
</evidence>
<evidence type="ECO:0000256" key="6">
    <source>
        <dbReference type="ARBA" id="ARBA00023125"/>
    </source>
</evidence>
<dbReference type="GO" id="GO:0004386">
    <property type="term" value="F:helicase activity"/>
    <property type="evidence" value="ECO:0007669"/>
    <property type="project" value="UniProtKB-KW"/>
</dbReference>
<keyword evidence="7" id="KW-0234">DNA repair</keyword>
<dbReference type="GO" id="GO:0005524">
    <property type="term" value="F:ATP binding"/>
    <property type="evidence" value="ECO:0007669"/>
    <property type="project" value="UniProtKB-KW"/>
</dbReference>
<dbReference type="PANTHER" id="PTHR47962:SF3">
    <property type="entry name" value="LARGE ATP-DEPENDENT HELICASE-RELATED PROTEIN"/>
    <property type="match status" value="1"/>
</dbReference>
<dbReference type="InterPro" id="IPR027417">
    <property type="entry name" value="P-loop_NTPase"/>
</dbReference>
<comment type="caution">
    <text evidence="12">The sequence shown here is derived from an EMBL/GenBank/DDBJ whole genome shotgun (WGS) entry which is preliminary data.</text>
</comment>
<dbReference type="Pfam" id="PF08494">
    <property type="entry name" value="DEAD_assoc"/>
    <property type="match status" value="1"/>
</dbReference>
<dbReference type="InterPro" id="IPR017170">
    <property type="entry name" value="Lhr-like"/>
</dbReference>
<feature type="domain" description="Helicase C-terminal" evidence="11">
    <location>
        <begin position="249"/>
        <end position="408"/>
    </location>
</feature>
<evidence type="ECO:0000256" key="4">
    <source>
        <dbReference type="ARBA" id="ARBA00022806"/>
    </source>
</evidence>
<dbReference type="GO" id="GO:0016874">
    <property type="term" value="F:ligase activity"/>
    <property type="evidence" value="ECO:0007669"/>
    <property type="project" value="UniProtKB-KW"/>
</dbReference>
<dbReference type="EMBL" id="JAHESF010000002">
    <property type="protein sequence ID" value="MBT1695805.1"/>
    <property type="molecule type" value="Genomic_DNA"/>
</dbReference>
<dbReference type="InterPro" id="IPR014001">
    <property type="entry name" value="Helicase_ATP-bd"/>
</dbReference>
<feature type="domain" description="Helicase ATP-binding" evidence="10">
    <location>
        <begin position="28"/>
        <end position="213"/>
    </location>
</feature>
<dbReference type="GO" id="GO:0006281">
    <property type="term" value="P:DNA repair"/>
    <property type="evidence" value="ECO:0007669"/>
    <property type="project" value="UniProtKB-KW"/>
</dbReference>
<evidence type="ECO:0000256" key="5">
    <source>
        <dbReference type="ARBA" id="ARBA00022840"/>
    </source>
</evidence>
<evidence type="ECO:0000256" key="7">
    <source>
        <dbReference type="ARBA" id="ARBA00023204"/>
    </source>
</evidence>
<organism evidence="12 13">
    <name type="scientific">Chryseosolibacter histidini</name>
    <dbReference type="NCBI Taxonomy" id="2782349"/>
    <lineage>
        <taxon>Bacteria</taxon>
        <taxon>Pseudomonadati</taxon>
        <taxon>Bacteroidota</taxon>
        <taxon>Cytophagia</taxon>
        <taxon>Cytophagales</taxon>
        <taxon>Chryseotaleaceae</taxon>
        <taxon>Chryseosolibacter</taxon>
    </lineage>
</organism>
<dbReference type="SMART" id="SM00490">
    <property type="entry name" value="HELICc"/>
    <property type="match status" value="1"/>
</dbReference>
<protein>
    <submittedName>
        <fullName evidence="12">Ligase-associated DNA damage response DEXH box helicase</fullName>
    </submittedName>
</protein>
<dbReference type="PROSITE" id="PS51194">
    <property type="entry name" value="HELICASE_CTER"/>
    <property type="match status" value="1"/>
</dbReference>
<accession>A0AAP2DGI3</accession>
<dbReference type="Pfam" id="PF19306">
    <property type="entry name" value="WHD_Lhr"/>
    <property type="match status" value="1"/>
</dbReference>
<dbReference type="GO" id="GO:0016887">
    <property type="term" value="F:ATP hydrolysis activity"/>
    <property type="evidence" value="ECO:0007669"/>
    <property type="project" value="TreeGrafter"/>
</dbReference>
<gene>
    <name evidence="12" type="ORF">KK083_02875</name>
</gene>
<dbReference type="PROSITE" id="PS51192">
    <property type="entry name" value="HELICASE_ATP_BIND_1"/>
    <property type="match status" value="1"/>
</dbReference>
<dbReference type="PANTHER" id="PTHR47962">
    <property type="entry name" value="ATP-DEPENDENT HELICASE LHR-RELATED-RELATED"/>
    <property type="match status" value="1"/>
</dbReference>
<dbReference type="Pfam" id="PF00270">
    <property type="entry name" value="DEAD"/>
    <property type="match status" value="1"/>
</dbReference>
<comment type="similarity">
    <text evidence="9">Belongs to the Lhr helicase family. Lhr-Core subfamily.</text>
</comment>
<dbReference type="Pfam" id="PF00271">
    <property type="entry name" value="Helicase_C"/>
    <property type="match status" value="1"/>
</dbReference>
<keyword evidence="6" id="KW-0238">DNA-binding</keyword>
<dbReference type="InterPro" id="IPR011545">
    <property type="entry name" value="DEAD/DEAH_box_helicase_dom"/>
</dbReference>
<evidence type="ECO:0000259" key="10">
    <source>
        <dbReference type="PROSITE" id="PS51192"/>
    </source>
</evidence>
<name>A0AAP2DGI3_9BACT</name>
<keyword evidence="4" id="KW-0347">Helicase</keyword>
<dbReference type="InterPro" id="IPR045628">
    <property type="entry name" value="Lhr_WH_dom"/>
</dbReference>
<evidence type="ECO:0000256" key="1">
    <source>
        <dbReference type="ARBA" id="ARBA00022741"/>
    </source>
</evidence>
<evidence type="ECO:0000313" key="12">
    <source>
        <dbReference type="EMBL" id="MBT1695805.1"/>
    </source>
</evidence>
<reference evidence="12 13" key="1">
    <citation type="submission" date="2021-05" db="EMBL/GenBank/DDBJ databases">
        <title>A Polyphasic approach of four new species of the genus Ohtaekwangia: Ohtaekwangia histidinii sp. nov., Ohtaekwangia cretensis sp. nov., Ohtaekwangia indiensis sp. nov., Ohtaekwangia reichenbachii sp. nov. from diverse environment.</title>
        <authorList>
            <person name="Octaviana S."/>
        </authorList>
    </citation>
    <scope>NUCLEOTIDE SEQUENCE [LARGE SCALE GENOMIC DNA]</scope>
    <source>
        <strain evidence="12 13">PWU4</strain>
    </source>
</reference>
<dbReference type="InterPro" id="IPR001650">
    <property type="entry name" value="Helicase_C-like"/>
</dbReference>
<dbReference type="SMART" id="SM00487">
    <property type="entry name" value="DEXDc"/>
    <property type="match status" value="1"/>
</dbReference>
<keyword evidence="5" id="KW-0067">ATP-binding</keyword>
<dbReference type="RefSeq" id="WP_254160489.1">
    <property type="nucleotide sequence ID" value="NZ_JAHESF010000002.1"/>
</dbReference>
<keyword evidence="3" id="KW-0378">Hydrolase</keyword>
<dbReference type="GO" id="GO:0003677">
    <property type="term" value="F:DNA binding"/>
    <property type="evidence" value="ECO:0007669"/>
    <property type="project" value="UniProtKB-KW"/>
</dbReference>
<dbReference type="AlphaFoldDB" id="A0AAP2DGI3"/>
<evidence type="ECO:0000313" key="13">
    <source>
        <dbReference type="Proteomes" id="UP001319200"/>
    </source>
</evidence>